<reference evidence="1 2" key="1">
    <citation type="journal article" date="2009" name="Nat. Genet.">
        <title>The genome of the cucumber, Cucumis sativus L.</title>
        <authorList>
            <person name="Huang S."/>
            <person name="Li R."/>
            <person name="Zhang Z."/>
            <person name="Li L."/>
            <person name="Gu X."/>
            <person name="Fan W."/>
            <person name="Lucas W.J."/>
            <person name="Wang X."/>
            <person name="Xie B."/>
            <person name="Ni P."/>
            <person name="Ren Y."/>
            <person name="Zhu H."/>
            <person name="Li J."/>
            <person name="Lin K."/>
            <person name="Jin W."/>
            <person name="Fei Z."/>
            <person name="Li G."/>
            <person name="Staub J."/>
            <person name="Kilian A."/>
            <person name="van der Vossen E.A."/>
            <person name="Wu Y."/>
            <person name="Guo J."/>
            <person name="He J."/>
            <person name="Jia Z."/>
            <person name="Ren Y."/>
            <person name="Tian G."/>
            <person name="Lu Y."/>
            <person name="Ruan J."/>
            <person name="Qian W."/>
            <person name="Wang M."/>
            <person name="Huang Q."/>
            <person name="Li B."/>
            <person name="Xuan Z."/>
            <person name="Cao J."/>
            <person name="Asan"/>
            <person name="Wu Z."/>
            <person name="Zhang J."/>
            <person name="Cai Q."/>
            <person name="Bai Y."/>
            <person name="Zhao B."/>
            <person name="Han Y."/>
            <person name="Li Y."/>
            <person name="Li X."/>
            <person name="Wang S."/>
            <person name="Shi Q."/>
            <person name="Liu S."/>
            <person name="Cho W.K."/>
            <person name="Kim J.Y."/>
            <person name="Xu Y."/>
            <person name="Heller-Uszynska K."/>
            <person name="Miao H."/>
            <person name="Cheng Z."/>
            <person name="Zhang S."/>
            <person name="Wu J."/>
            <person name="Yang Y."/>
            <person name="Kang H."/>
            <person name="Li M."/>
            <person name="Liang H."/>
            <person name="Ren X."/>
            <person name="Shi Z."/>
            <person name="Wen M."/>
            <person name="Jian M."/>
            <person name="Yang H."/>
            <person name="Zhang G."/>
            <person name="Yang Z."/>
            <person name="Chen R."/>
            <person name="Liu S."/>
            <person name="Li J."/>
            <person name="Ma L."/>
            <person name="Liu H."/>
            <person name="Zhou Y."/>
            <person name="Zhao J."/>
            <person name="Fang X."/>
            <person name="Li G."/>
            <person name="Fang L."/>
            <person name="Li Y."/>
            <person name="Liu D."/>
            <person name="Zheng H."/>
            <person name="Zhang Y."/>
            <person name="Qin N."/>
            <person name="Li Z."/>
            <person name="Yang G."/>
            <person name="Yang S."/>
            <person name="Bolund L."/>
            <person name="Kristiansen K."/>
            <person name="Zheng H."/>
            <person name="Li S."/>
            <person name="Zhang X."/>
            <person name="Yang H."/>
            <person name="Wang J."/>
            <person name="Sun R."/>
            <person name="Zhang B."/>
            <person name="Jiang S."/>
            <person name="Wang J."/>
            <person name="Du Y."/>
            <person name="Li S."/>
        </authorList>
    </citation>
    <scope>NUCLEOTIDE SEQUENCE [LARGE SCALE GENOMIC DNA]</scope>
    <source>
        <strain evidence="2">cv. 9930</strain>
    </source>
</reference>
<keyword evidence="2" id="KW-1185">Reference proteome</keyword>
<accession>A0A0A0KKE6</accession>
<proteinExistence type="predicted"/>
<name>A0A0A0KKE6_CUCSA</name>
<evidence type="ECO:0000313" key="2">
    <source>
        <dbReference type="Proteomes" id="UP000029981"/>
    </source>
</evidence>
<dbReference type="EMBL" id="CM002927">
    <property type="protein sequence ID" value="KGN48842.1"/>
    <property type="molecule type" value="Genomic_DNA"/>
</dbReference>
<dbReference type="AlphaFoldDB" id="A0A0A0KKE6"/>
<sequence>MIFHNYKYCFLPFQFPKPSPPISSQLTNPPSSKWPPSRLPELLAGFRNGAKSSAVFLKSCSSSVFVPSIGVLLRRSPLAFFLEIFNTISLFRTDGFSFEFFVTWLKRVRSEMRLGFAFCDSLTLNP</sequence>
<gene>
    <name evidence="1" type="ORF">Csa_6G502780</name>
</gene>
<dbReference type="Proteomes" id="UP000029981">
    <property type="component" value="Chromosome 6"/>
</dbReference>
<reference evidence="1 2" key="3">
    <citation type="journal article" date="2010" name="BMC Genomics">
        <title>Transcriptome sequencing and comparative analysis of cucumber flowers with different sex types.</title>
        <authorList>
            <person name="Guo S."/>
            <person name="Zheng Y."/>
            <person name="Joung J.G."/>
            <person name="Liu S."/>
            <person name="Zhang Z."/>
            <person name="Crasta O.R."/>
            <person name="Sobral B.W."/>
            <person name="Xu Y."/>
            <person name="Huang S."/>
            <person name="Fei Z."/>
        </authorList>
    </citation>
    <scope>NUCLEOTIDE SEQUENCE [LARGE SCALE GENOMIC DNA]</scope>
    <source>
        <strain evidence="2">cv. 9930</strain>
    </source>
</reference>
<reference evidence="1 2" key="4">
    <citation type="journal article" date="2011" name="BMC Genomics">
        <title>RNA-Seq improves annotation of protein-coding genes in the cucumber genome.</title>
        <authorList>
            <person name="Li Z."/>
            <person name="Zhang Z."/>
            <person name="Yan P."/>
            <person name="Huang S."/>
            <person name="Fei Z."/>
            <person name="Lin K."/>
        </authorList>
    </citation>
    <scope>NUCLEOTIDE SEQUENCE [LARGE SCALE GENOMIC DNA]</scope>
    <source>
        <strain evidence="2">cv. 9930</strain>
    </source>
</reference>
<dbReference type="Gramene" id="KGN48842">
    <property type="protein sequence ID" value="KGN48842"/>
    <property type="gene ID" value="Csa_6G502780"/>
</dbReference>
<protein>
    <submittedName>
        <fullName evidence="1">Uncharacterized protein</fullName>
    </submittedName>
</protein>
<evidence type="ECO:0000313" key="1">
    <source>
        <dbReference type="EMBL" id="KGN48842.1"/>
    </source>
</evidence>
<organism evidence="1 2">
    <name type="scientific">Cucumis sativus</name>
    <name type="common">Cucumber</name>
    <dbReference type="NCBI Taxonomy" id="3659"/>
    <lineage>
        <taxon>Eukaryota</taxon>
        <taxon>Viridiplantae</taxon>
        <taxon>Streptophyta</taxon>
        <taxon>Embryophyta</taxon>
        <taxon>Tracheophyta</taxon>
        <taxon>Spermatophyta</taxon>
        <taxon>Magnoliopsida</taxon>
        <taxon>eudicotyledons</taxon>
        <taxon>Gunneridae</taxon>
        <taxon>Pentapetalae</taxon>
        <taxon>rosids</taxon>
        <taxon>fabids</taxon>
        <taxon>Cucurbitales</taxon>
        <taxon>Cucurbitaceae</taxon>
        <taxon>Benincaseae</taxon>
        <taxon>Cucumis</taxon>
    </lineage>
</organism>
<reference evidence="1 2" key="2">
    <citation type="journal article" date="2009" name="PLoS ONE">
        <title>An integrated genetic and cytogenetic map of the cucumber genome.</title>
        <authorList>
            <person name="Ren Y."/>
            <person name="Zhang Z."/>
            <person name="Liu J."/>
            <person name="Staub J.E."/>
            <person name="Han Y."/>
            <person name="Cheng Z."/>
            <person name="Li X."/>
            <person name="Lu J."/>
            <person name="Miao H."/>
            <person name="Kang H."/>
            <person name="Xie B."/>
            <person name="Gu X."/>
            <person name="Wang X."/>
            <person name="Du Y."/>
            <person name="Jin W."/>
            <person name="Huang S."/>
        </authorList>
    </citation>
    <scope>NUCLEOTIDE SEQUENCE [LARGE SCALE GENOMIC DNA]</scope>
    <source>
        <strain evidence="2">cv. 9930</strain>
    </source>
</reference>